<keyword evidence="2" id="KW-0285">Flavoprotein</keyword>
<evidence type="ECO:0000256" key="4">
    <source>
        <dbReference type="ARBA" id="ARBA00023002"/>
    </source>
</evidence>
<evidence type="ECO:0000256" key="3">
    <source>
        <dbReference type="ARBA" id="ARBA00022827"/>
    </source>
</evidence>
<organism evidence="7 8">
    <name type="scientific">Wallemia hederae</name>
    <dbReference type="NCBI Taxonomy" id="1540922"/>
    <lineage>
        <taxon>Eukaryota</taxon>
        <taxon>Fungi</taxon>
        <taxon>Dikarya</taxon>
        <taxon>Basidiomycota</taxon>
        <taxon>Wallemiomycotina</taxon>
        <taxon>Wallemiomycetes</taxon>
        <taxon>Wallemiales</taxon>
        <taxon>Wallemiaceae</taxon>
        <taxon>Wallemia</taxon>
    </lineage>
</organism>
<evidence type="ECO:0000259" key="5">
    <source>
        <dbReference type="Pfam" id="PF01494"/>
    </source>
</evidence>
<dbReference type="GO" id="GO:0016709">
    <property type="term" value="F:oxidoreductase activity, acting on paired donors, with incorporation or reduction of molecular oxygen, NAD(P)H as one donor, and incorporation of one atom of oxygen"/>
    <property type="evidence" value="ECO:0007669"/>
    <property type="project" value="UniProtKB-ARBA"/>
</dbReference>
<accession>A0A4T0FUR5</accession>
<dbReference type="Pfam" id="PF07976">
    <property type="entry name" value="Phe_hydrox_dim"/>
    <property type="match status" value="1"/>
</dbReference>
<evidence type="ECO:0000313" key="8">
    <source>
        <dbReference type="Proteomes" id="UP000310189"/>
    </source>
</evidence>
<dbReference type="EMBL" id="SPNW01000007">
    <property type="protein sequence ID" value="TIA92378.1"/>
    <property type="molecule type" value="Genomic_DNA"/>
</dbReference>
<name>A0A4T0FUR5_9BASI</name>
<keyword evidence="3" id="KW-0274">FAD</keyword>
<dbReference type="PANTHER" id="PTHR43004:SF20">
    <property type="entry name" value="2-MONOOXYGENASE, PUTATIVE (AFU_ORTHOLOGUE AFUA_1G13660)-RELATED"/>
    <property type="match status" value="1"/>
</dbReference>
<dbReference type="CDD" id="cd02979">
    <property type="entry name" value="PHOX_C"/>
    <property type="match status" value="1"/>
</dbReference>
<feature type="domain" description="Phenol hydroxylase-like C-terminal dimerisation" evidence="6">
    <location>
        <begin position="482"/>
        <end position="676"/>
    </location>
</feature>
<dbReference type="InterPro" id="IPR036188">
    <property type="entry name" value="FAD/NAD-bd_sf"/>
</dbReference>
<feature type="domain" description="FAD-binding" evidence="5">
    <location>
        <begin position="39"/>
        <end position="437"/>
    </location>
</feature>
<dbReference type="OrthoDB" id="1716816at2759"/>
<comment type="similarity">
    <text evidence="1">Belongs to the PheA/TfdB FAD monooxygenase family.</text>
</comment>
<evidence type="ECO:0000259" key="6">
    <source>
        <dbReference type="Pfam" id="PF07976"/>
    </source>
</evidence>
<protein>
    <recommendedName>
        <fullName evidence="9">Phenol 2-monooxygenase</fullName>
    </recommendedName>
</protein>
<dbReference type="PANTHER" id="PTHR43004">
    <property type="entry name" value="TRK SYSTEM POTASSIUM UPTAKE PROTEIN"/>
    <property type="match status" value="1"/>
</dbReference>
<evidence type="ECO:0000256" key="1">
    <source>
        <dbReference type="ARBA" id="ARBA00007801"/>
    </source>
</evidence>
<dbReference type="Gene3D" id="3.30.9.10">
    <property type="entry name" value="D-Amino Acid Oxidase, subunit A, domain 2"/>
    <property type="match status" value="1"/>
</dbReference>
<reference evidence="7 8" key="1">
    <citation type="submission" date="2019-03" db="EMBL/GenBank/DDBJ databases">
        <title>Sequencing 23 genomes of Wallemia ichthyophaga.</title>
        <authorList>
            <person name="Gostincar C."/>
        </authorList>
    </citation>
    <scope>NUCLEOTIDE SEQUENCE [LARGE SCALE GENOMIC DNA]</scope>
    <source>
        <strain evidence="7 8">EXF-5753</strain>
    </source>
</reference>
<dbReference type="SUPFAM" id="SSF54373">
    <property type="entry name" value="FAD-linked reductases, C-terminal domain"/>
    <property type="match status" value="1"/>
</dbReference>
<comment type="caution">
    <text evidence="7">The sequence shown here is derived from an EMBL/GenBank/DDBJ whole genome shotgun (WGS) entry which is preliminary data.</text>
</comment>
<dbReference type="Gene3D" id="3.50.50.60">
    <property type="entry name" value="FAD/NAD(P)-binding domain"/>
    <property type="match status" value="1"/>
</dbReference>
<keyword evidence="4" id="KW-0560">Oxidoreductase</keyword>
<keyword evidence="8" id="KW-1185">Reference proteome</keyword>
<dbReference type="InterPro" id="IPR036249">
    <property type="entry name" value="Thioredoxin-like_sf"/>
</dbReference>
<dbReference type="GO" id="GO:0071949">
    <property type="term" value="F:FAD binding"/>
    <property type="evidence" value="ECO:0007669"/>
    <property type="project" value="InterPro"/>
</dbReference>
<proteinExistence type="inferred from homology"/>
<evidence type="ECO:0000313" key="7">
    <source>
        <dbReference type="EMBL" id="TIA92378.1"/>
    </source>
</evidence>
<dbReference type="Gene3D" id="3.40.30.20">
    <property type="match status" value="1"/>
</dbReference>
<dbReference type="PRINTS" id="PR00420">
    <property type="entry name" value="RNGMNOXGNASE"/>
</dbReference>
<dbReference type="InterPro" id="IPR038220">
    <property type="entry name" value="PHOX_C_sf"/>
</dbReference>
<evidence type="ECO:0000256" key="2">
    <source>
        <dbReference type="ARBA" id="ARBA00022630"/>
    </source>
</evidence>
<evidence type="ECO:0008006" key="9">
    <source>
        <dbReference type="Google" id="ProtNLM"/>
    </source>
</evidence>
<dbReference type="AlphaFoldDB" id="A0A4T0FUR5"/>
<gene>
    <name evidence="7" type="ORF">E3P99_00682</name>
</gene>
<sequence>MSSDTQVRQSNVDVLIIVSAIVEASLGHLASVMANRYQGAGPAGVIAADWMARFTKYGIKTRVVDKRSHKVFTGQADGLNPRSIEMFQSFNLAGKICSEANPMNEVSFWAPNESHGGIERGRRIPDTIPGISRYVQSVLHQGRIERHILDDMAEKSNGTMKIERGVLPESLEIDESLCEDDSAYPVKVGIRQLSEEESRPKLASKNGEVESGLYKSNLVKDEDDDVDFNPNVPVGDREIINAKYVIGADGAHSWVRRQLGFKMVGEGTDFVWGVVDGVPITNFPDIRCRAAIHSKAGSLMVIPREGALVRLYIQLNLQVDEGGHVDRSLITPKMLMDQAKAVFEPYTIDIPEILWYTGYQVGQRLTSEYAKNERVFIAGDACHTHSPKAGQGMNASMADTYNLAWKIGHVLAGHAPRSILKTYESERRPFAEHLIMNDAQLAKLFSGKPLSSAELNELGVDMKDFETVLERGISFFLGTSIEYFNSEATANGKDGRQQSKQELAKNVPIGQRFPSFQVVSQFDGRHQHLVDTMFANGQFSIVLFAGSMDNAVHRQRLQTIAQRLDSDDGVVSKHTPKDRQRDAVIDIKTVHCGVRTNVEVHDFPQPTIYPPGTYNKLYVDDVSYHAGHGEAYKNYGISKEDGAIVVVRPDHFVGLITSLDGEGMDEVEKYFDHLLTTVPAGQRNSAKDIKIIPQPVV</sequence>
<dbReference type="SUPFAM" id="SSF51905">
    <property type="entry name" value="FAD/NAD(P)-binding domain"/>
    <property type="match status" value="1"/>
</dbReference>
<dbReference type="SUPFAM" id="SSF52833">
    <property type="entry name" value="Thioredoxin-like"/>
    <property type="match status" value="1"/>
</dbReference>
<dbReference type="Proteomes" id="UP000310189">
    <property type="component" value="Unassembled WGS sequence"/>
</dbReference>
<dbReference type="InterPro" id="IPR050641">
    <property type="entry name" value="RIFMO-like"/>
</dbReference>
<dbReference type="InterPro" id="IPR012941">
    <property type="entry name" value="Phe_hydrox_C_dim_dom"/>
</dbReference>
<dbReference type="InterPro" id="IPR002938">
    <property type="entry name" value="FAD-bd"/>
</dbReference>
<dbReference type="Pfam" id="PF01494">
    <property type="entry name" value="FAD_binding_3"/>
    <property type="match status" value="1"/>
</dbReference>